<feature type="transmembrane region" description="Helical" evidence="8">
    <location>
        <begin position="69"/>
        <end position="95"/>
    </location>
</feature>
<feature type="transmembrane region" description="Helical" evidence="8">
    <location>
        <begin position="107"/>
        <end position="128"/>
    </location>
</feature>
<dbReference type="PANTHER" id="PTHR42781:SF4">
    <property type="entry name" value="SPERMIDINE_PUTRESCINE IMPORT ATP-BINDING PROTEIN POTA"/>
    <property type="match status" value="1"/>
</dbReference>
<name>A0ABM7GVX6_CUTAC</name>
<evidence type="ECO:0008006" key="13">
    <source>
        <dbReference type="Google" id="ProtNLM"/>
    </source>
</evidence>
<feature type="domain" description="ABC transporter" evidence="9">
    <location>
        <begin position="344"/>
        <end position="599"/>
    </location>
</feature>
<dbReference type="InterPro" id="IPR050093">
    <property type="entry name" value="ABC_SmlMolc_Importer"/>
</dbReference>
<dbReference type="InterPro" id="IPR017871">
    <property type="entry name" value="ABC_transporter-like_CS"/>
</dbReference>
<gene>
    <name evidence="11" type="ORF">CacPP4_04920</name>
</gene>
<evidence type="ECO:0000259" key="10">
    <source>
        <dbReference type="PROSITE" id="PS50928"/>
    </source>
</evidence>
<dbReference type="PROSITE" id="PS00211">
    <property type="entry name" value="ABC_TRANSPORTER_1"/>
    <property type="match status" value="1"/>
</dbReference>
<dbReference type="CDD" id="cd06261">
    <property type="entry name" value="TM_PBP2"/>
    <property type="match status" value="1"/>
</dbReference>
<dbReference type="Gene3D" id="3.40.50.300">
    <property type="entry name" value="P-loop containing nucleotide triphosphate hydrolases"/>
    <property type="match status" value="1"/>
</dbReference>
<comment type="similarity">
    <text evidence="8">Belongs to the binding-protein-dependent transport system permease family.</text>
</comment>
<evidence type="ECO:0000256" key="5">
    <source>
        <dbReference type="ARBA" id="ARBA00022840"/>
    </source>
</evidence>
<dbReference type="SUPFAM" id="SSF52540">
    <property type="entry name" value="P-loop containing nucleoside triphosphate hydrolases"/>
    <property type="match status" value="1"/>
</dbReference>
<feature type="transmembrane region" description="Helical" evidence="8">
    <location>
        <begin position="253"/>
        <end position="273"/>
    </location>
</feature>
<evidence type="ECO:0000256" key="2">
    <source>
        <dbReference type="ARBA" id="ARBA00022448"/>
    </source>
</evidence>
<dbReference type="Pfam" id="PF00528">
    <property type="entry name" value="BPD_transp_1"/>
    <property type="match status" value="1"/>
</dbReference>
<reference evidence="11 12" key="1">
    <citation type="submission" date="2019-06" db="EMBL/GenBank/DDBJ databases">
        <title>Complete genome sequence of Cutibacterium acnes subsp. acnes NBRC 107605.</title>
        <authorList>
            <person name="Miura T."/>
            <person name="Furukawa M."/>
            <person name="Shimamura M."/>
            <person name="Ohyama Y."/>
            <person name="Yamazoe A."/>
            <person name="Kawasaki H."/>
        </authorList>
    </citation>
    <scope>NUCLEOTIDE SEQUENCE [LARGE SCALE GENOMIC DNA]</scope>
    <source>
        <strain evidence="11 12">NBRC 107605</strain>
    </source>
</reference>
<evidence type="ECO:0000256" key="4">
    <source>
        <dbReference type="ARBA" id="ARBA00022741"/>
    </source>
</evidence>
<keyword evidence="3 8" id="KW-0812">Transmembrane</keyword>
<feature type="transmembrane region" description="Helical" evidence="8">
    <location>
        <begin position="140"/>
        <end position="159"/>
    </location>
</feature>
<keyword evidence="4" id="KW-0547">Nucleotide-binding</keyword>
<dbReference type="InterPro" id="IPR003439">
    <property type="entry name" value="ABC_transporter-like_ATP-bd"/>
</dbReference>
<dbReference type="PROSITE" id="PS50928">
    <property type="entry name" value="ABC_TM1"/>
    <property type="match status" value="1"/>
</dbReference>
<comment type="subcellular location">
    <subcellularLocation>
        <location evidence="8">Cell membrane</location>
        <topology evidence="8">Multi-pass membrane protein</topology>
    </subcellularLocation>
    <subcellularLocation>
        <location evidence="1">Membrane</location>
        <topology evidence="1">Multi-pass membrane protein</topology>
    </subcellularLocation>
</comment>
<dbReference type="PROSITE" id="PS50893">
    <property type="entry name" value="ABC_TRANSPORTER_2"/>
    <property type="match status" value="1"/>
</dbReference>
<feature type="domain" description="ABC transmembrane type-1" evidence="10">
    <location>
        <begin position="70"/>
        <end position="271"/>
    </location>
</feature>
<evidence type="ECO:0000256" key="7">
    <source>
        <dbReference type="ARBA" id="ARBA00023136"/>
    </source>
</evidence>
<dbReference type="InterPro" id="IPR003593">
    <property type="entry name" value="AAA+_ATPase"/>
</dbReference>
<dbReference type="InterPro" id="IPR035906">
    <property type="entry name" value="MetI-like_sf"/>
</dbReference>
<dbReference type="Pfam" id="PF00005">
    <property type="entry name" value="ABC_tran"/>
    <property type="match status" value="1"/>
</dbReference>
<keyword evidence="2 8" id="KW-0813">Transport</keyword>
<keyword evidence="7 8" id="KW-0472">Membrane</keyword>
<protein>
    <recommendedName>
        <fullName evidence="13">Molybdate ABC transporter permease subunit</fullName>
    </recommendedName>
</protein>
<keyword evidence="5" id="KW-0067">ATP-binding</keyword>
<evidence type="ECO:0000256" key="6">
    <source>
        <dbReference type="ARBA" id="ARBA00022989"/>
    </source>
</evidence>
<keyword evidence="6 8" id="KW-1133">Transmembrane helix</keyword>
<evidence type="ECO:0000256" key="3">
    <source>
        <dbReference type="ARBA" id="ARBA00022692"/>
    </source>
</evidence>
<keyword evidence="12" id="KW-1185">Reference proteome</keyword>
<evidence type="ECO:0000313" key="12">
    <source>
        <dbReference type="Proteomes" id="UP000318594"/>
    </source>
</evidence>
<evidence type="ECO:0000259" key="9">
    <source>
        <dbReference type="PROSITE" id="PS50893"/>
    </source>
</evidence>
<accession>A0ABM7GVX6</accession>
<dbReference type="InterPro" id="IPR000515">
    <property type="entry name" value="MetI-like"/>
</dbReference>
<sequence>MNECSGAVHGTISVKTRRRLFDPAPMPMWIVILAVVGICVLVLPLVGMGNEVPWARIPAIMASPEAQDALWLSVRTCVIATVIDVFLGVPIALLLARDWNGVAAVRVLVLLPLSLPPVVAGLALLATFGRRGMIGASLHAAGISIAFSTAAVVMAQVYVSLPFLVTALESSIRTRSWKLEQTAAALGAGPWRVLRTITMPTVASALGRGTALAAARCLGEFGATITFAGSLQSVTRTMPLQVYLARETDSDTAMALGLVLVVVGAIVAGLTQWQPSQRSWRRNEPPLVEEGLTGQGNYELAGTRGTPYEQHVCEQSDPGKDLPEQSSITTNLGTSAVTVWSPQAHDDSVSRVRGASAGHEPIGSAAAAIHVDGQVSARSWDVRLDVEPGEVVAVMGPNGAGKSTLASVVTGLLALDRGRVCIGRQLVDAGDGRIVLPGRRGVGLLTQDALIFEHMSVLDNVAYGPRCHGLSRAQAQKVAYAQLAAVGCAHLAARRGGELSGGQAALVGLARAFAVEPAVLVLDEPTAALDIDAQIRVRDLLKSQLDRTNMTALIITHDVADTMTVAGRLVVLEHGRIIEDGVVSQLLENPKKAFTAQLAALVKFGVRTNSQGAESSS</sequence>
<dbReference type="SMART" id="SM00382">
    <property type="entry name" value="AAA"/>
    <property type="match status" value="1"/>
</dbReference>
<dbReference type="EMBL" id="AP019723">
    <property type="protein sequence ID" value="BBK83877.1"/>
    <property type="molecule type" value="Genomic_DNA"/>
</dbReference>
<dbReference type="PANTHER" id="PTHR42781">
    <property type="entry name" value="SPERMIDINE/PUTRESCINE IMPORT ATP-BINDING PROTEIN POTA"/>
    <property type="match status" value="1"/>
</dbReference>
<dbReference type="Gene3D" id="1.10.3720.10">
    <property type="entry name" value="MetI-like"/>
    <property type="match status" value="1"/>
</dbReference>
<dbReference type="InterPro" id="IPR027417">
    <property type="entry name" value="P-loop_NTPase"/>
</dbReference>
<evidence type="ECO:0000313" key="11">
    <source>
        <dbReference type="EMBL" id="BBK83877.1"/>
    </source>
</evidence>
<organism evidence="11 12">
    <name type="scientific">Cutibacterium acnes subsp. acnes</name>
    <dbReference type="NCBI Taxonomy" id="1734925"/>
    <lineage>
        <taxon>Bacteria</taxon>
        <taxon>Bacillati</taxon>
        <taxon>Actinomycetota</taxon>
        <taxon>Actinomycetes</taxon>
        <taxon>Propionibacteriales</taxon>
        <taxon>Propionibacteriaceae</taxon>
        <taxon>Cutibacterium</taxon>
    </lineage>
</organism>
<evidence type="ECO:0000256" key="8">
    <source>
        <dbReference type="RuleBase" id="RU363032"/>
    </source>
</evidence>
<dbReference type="SUPFAM" id="SSF161098">
    <property type="entry name" value="MetI-like"/>
    <property type="match status" value="1"/>
</dbReference>
<dbReference type="Proteomes" id="UP000318594">
    <property type="component" value="Chromosome"/>
</dbReference>
<feature type="transmembrane region" description="Helical" evidence="8">
    <location>
        <begin position="28"/>
        <end position="48"/>
    </location>
</feature>
<proteinExistence type="inferred from homology"/>
<evidence type="ECO:0000256" key="1">
    <source>
        <dbReference type="ARBA" id="ARBA00004141"/>
    </source>
</evidence>